<keyword evidence="5" id="KW-0677">Repeat</keyword>
<dbReference type="Proteomes" id="UP000663844">
    <property type="component" value="Unassembled WGS sequence"/>
</dbReference>
<dbReference type="EMBL" id="CAJNOG010000405">
    <property type="protein sequence ID" value="CAF1224553.1"/>
    <property type="molecule type" value="Genomic_DNA"/>
</dbReference>
<dbReference type="AlphaFoldDB" id="A0A814Y510"/>
<dbReference type="EMBL" id="CAJOAY010000888">
    <property type="protein sequence ID" value="CAF3754283.1"/>
    <property type="molecule type" value="Genomic_DNA"/>
</dbReference>
<gene>
    <name evidence="10" type="ORF">IZO911_LOCUS29370</name>
    <name evidence="11" type="ORF">JYZ213_LOCUS28193</name>
    <name evidence="13" type="ORF">KXQ929_LOCUS3177</name>
    <name evidence="14" type="ORF">OKA104_LOCUS15868</name>
    <name evidence="12" type="ORF">OXD698_LOCUS4236</name>
</gene>
<dbReference type="Proteomes" id="UP000663881">
    <property type="component" value="Unassembled WGS sequence"/>
</dbReference>
<dbReference type="GO" id="GO:0005634">
    <property type="term" value="C:nucleus"/>
    <property type="evidence" value="ECO:0007669"/>
    <property type="project" value="UniProtKB-SubCell"/>
</dbReference>
<dbReference type="InterPro" id="IPR020472">
    <property type="entry name" value="WD40_PAC1"/>
</dbReference>
<dbReference type="EMBL" id="CAJNOE010000436">
    <property type="protein sequence ID" value="CAF1214690.1"/>
    <property type="molecule type" value="Genomic_DNA"/>
</dbReference>
<evidence type="ECO:0000313" key="12">
    <source>
        <dbReference type="EMBL" id="CAF3557312.1"/>
    </source>
</evidence>
<keyword evidence="6" id="KW-0539">Nucleus</keyword>
<dbReference type="PANTHER" id="PTHR19855">
    <property type="entry name" value="WD40 REPEAT PROTEIN 12, 37"/>
    <property type="match status" value="1"/>
</dbReference>
<dbReference type="GO" id="GO:0005737">
    <property type="term" value="C:cytoplasm"/>
    <property type="evidence" value="ECO:0007669"/>
    <property type="project" value="UniProtKB-SubCell"/>
</dbReference>
<evidence type="ECO:0000256" key="5">
    <source>
        <dbReference type="ARBA" id="ARBA00022737"/>
    </source>
</evidence>
<evidence type="ECO:0000256" key="9">
    <source>
        <dbReference type="SAM" id="MobiDB-lite"/>
    </source>
</evidence>
<dbReference type="InterPro" id="IPR019775">
    <property type="entry name" value="WD40_repeat_CS"/>
</dbReference>
<proteinExistence type="predicted"/>
<reference evidence="11" key="1">
    <citation type="submission" date="2021-02" db="EMBL/GenBank/DDBJ databases">
        <authorList>
            <person name="Nowell W R."/>
        </authorList>
    </citation>
    <scope>NUCLEOTIDE SEQUENCE</scope>
</reference>
<evidence type="ECO:0000256" key="7">
    <source>
        <dbReference type="ARBA" id="ARBA00040954"/>
    </source>
</evidence>
<evidence type="ECO:0000256" key="3">
    <source>
        <dbReference type="ARBA" id="ARBA00022490"/>
    </source>
</evidence>
<keyword evidence="4 8" id="KW-0853">WD repeat</keyword>
<dbReference type="InterPro" id="IPR036322">
    <property type="entry name" value="WD40_repeat_dom_sf"/>
</dbReference>
<dbReference type="PANTHER" id="PTHR19855:SF12">
    <property type="entry name" value="WD REPEAT-CONTAINING PROTEIN 37"/>
    <property type="match status" value="1"/>
</dbReference>
<dbReference type="PRINTS" id="PR00320">
    <property type="entry name" value="GPROTEINBRPT"/>
</dbReference>
<dbReference type="Proteomes" id="UP000663845">
    <property type="component" value="Unassembled WGS sequence"/>
</dbReference>
<dbReference type="InterPro" id="IPR015943">
    <property type="entry name" value="WD40/YVTN_repeat-like_dom_sf"/>
</dbReference>
<feature type="repeat" description="WD" evidence="8">
    <location>
        <begin position="322"/>
        <end position="362"/>
    </location>
</feature>
<dbReference type="SMART" id="SM00320">
    <property type="entry name" value="WD40"/>
    <property type="match status" value="6"/>
</dbReference>
<dbReference type="PROSITE" id="PS50082">
    <property type="entry name" value="WD_REPEATS_2"/>
    <property type="match status" value="3"/>
</dbReference>
<feature type="repeat" description="WD" evidence="8">
    <location>
        <begin position="178"/>
        <end position="211"/>
    </location>
</feature>
<dbReference type="PROSITE" id="PS50294">
    <property type="entry name" value="WD_REPEATS_REGION"/>
    <property type="match status" value="2"/>
</dbReference>
<accession>A0A814Y510</accession>
<evidence type="ECO:0000256" key="2">
    <source>
        <dbReference type="ARBA" id="ARBA00004496"/>
    </source>
</evidence>
<comment type="caution">
    <text evidence="11">The sequence shown here is derived from an EMBL/GenBank/DDBJ whole genome shotgun (WGS) entry which is preliminary data.</text>
</comment>
<protein>
    <recommendedName>
        <fullName evidence="7">WD repeat-containing protein 37</fullName>
    </recommendedName>
</protein>
<dbReference type="Pfam" id="PF00400">
    <property type="entry name" value="WD40"/>
    <property type="match status" value="3"/>
</dbReference>
<dbReference type="EMBL" id="CAJOAZ010000157">
    <property type="protein sequence ID" value="CAF3557312.1"/>
    <property type="molecule type" value="Genomic_DNA"/>
</dbReference>
<evidence type="ECO:0000313" key="10">
    <source>
        <dbReference type="EMBL" id="CAF1214690.1"/>
    </source>
</evidence>
<comment type="subcellular location">
    <subcellularLocation>
        <location evidence="2">Cytoplasm</location>
    </subcellularLocation>
    <subcellularLocation>
        <location evidence="1">Nucleus</location>
    </subcellularLocation>
</comment>
<keyword evidence="3" id="KW-0963">Cytoplasm</keyword>
<dbReference type="Gene3D" id="2.130.10.10">
    <property type="entry name" value="YVTN repeat-like/Quinoprotein amine dehydrogenase"/>
    <property type="match status" value="2"/>
</dbReference>
<evidence type="ECO:0000256" key="8">
    <source>
        <dbReference type="PROSITE-ProRule" id="PRU00221"/>
    </source>
</evidence>
<feature type="compositionally biased region" description="Polar residues" evidence="9">
    <location>
        <begin position="508"/>
        <end position="529"/>
    </location>
</feature>
<organism evidence="11 15">
    <name type="scientific">Adineta steineri</name>
    <dbReference type="NCBI Taxonomy" id="433720"/>
    <lineage>
        <taxon>Eukaryota</taxon>
        <taxon>Metazoa</taxon>
        <taxon>Spiralia</taxon>
        <taxon>Gnathifera</taxon>
        <taxon>Rotifera</taxon>
        <taxon>Eurotatoria</taxon>
        <taxon>Bdelloidea</taxon>
        <taxon>Adinetida</taxon>
        <taxon>Adinetidae</taxon>
        <taxon>Adineta</taxon>
    </lineage>
</organism>
<dbReference type="PROSITE" id="PS00678">
    <property type="entry name" value="WD_REPEATS_1"/>
    <property type="match status" value="1"/>
</dbReference>
<evidence type="ECO:0000313" key="15">
    <source>
        <dbReference type="Proteomes" id="UP000663845"/>
    </source>
</evidence>
<dbReference type="Proteomes" id="UP000663868">
    <property type="component" value="Unassembled WGS sequence"/>
</dbReference>
<dbReference type="EMBL" id="CAJOBB010000101">
    <property type="protein sequence ID" value="CAF3561749.1"/>
    <property type="molecule type" value="Genomic_DNA"/>
</dbReference>
<dbReference type="SUPFAM" id="SSF50978">
    <property type="entry name" value="WD40 repeat-like"/>
    <property type="match status" value="1"/>
</dbReference>
<evidence type="ECO:0000313" key="14">
    <source>
        <dbReference type="EMBL" id="CAF3754283.1"/>
    </source>
</evidence>
<evidence type="ECO:0000256" key="4">
    <source>
        <dbReference type="ARBA" id="ARBA00022574"/>
    </source>
</evidence>
<feature type="repeat" description="WD" evidence="8">
    <location>
        <begin position="279"/>
        <end position="320"/>
    </location>
</feature>
<evidence type="ECO:0000313" key="11">
    <source>
        <dbReference type="EMBL" id="CAF1224553.1"/>
    </source>
</evidence>
<evidence type="ECO:0000256" key="6">
    <source>
        <dbReference type="ARBA" id="ARBA00023242"/>
    </source>
</evidence>
<dbReference type="Proteomes" id="UP000663860">
    <property type="component" value="Unassembled WGS sequence"/>
</dbReference>
<feature type="compositionally biased region" description="Polar residues" evidence="9">
    <location>
        <begin position="462"/>
        <end position="476"/>
    </location>
</feature>
<name>A0A814Y510_9BILA</name>
<evidence type="ECO:0000256" key="1">
    <source>
        <dbReference type="ARBA" id="ARBA00004123"/>
    </source>
</evidence>
<feature type="region of interest" description="Disordered" evidence="9">
    <location>
        <begin position="457"/>
        <end position="529"/>
    </location>
</feature>
<dbReference type="InterPro" id="IPR001680">
    <property type="entry name" value="WD40_rpt"/>
</dbReference>
<evidence type="ECO:0000313" key="13">
    <source>
        <dbReference type="EMBL" id="CAF3561749.1"/>
    </source>
</evidence>
<sequence>MSDRRQRIYTVLNKCATMIGETSDPLNSSIDTSNIDPLLGVTNICLSSLENPSASKVRLRQLLRQVEKEFEAVLVENIALRKELERYGGLNNNNNNNTHVTTTSKLRAANIFPMIRNRVVLRTGNQSDDLMFSSTNQHQDVIWDVQVGGLDDRYFGSASADKTSVIWSRKTGRSLIQYQGHRGSVNSCRFGYFDHDLVLTASGDHEVHIWKCSLDENKDDEDEDNEMNTQIIRSPLLALRGDDVLSCADWLQRDQIVSASWDRSATLWQVETGTSLRTLYGHDGELTYVSCHQTKPLVITSSRDGTFRLWDCRTPSPSVQIFNGHTKAVNSALFLGNDRLVSSSDDGFVHIWDSRSTSCSPLISLECVSPCNRISLSHDILAIPLDNRDIRLYSAINGDKLHVQRRAHTRAVQCTALVQCGNSMEFLLASGSLDRHMHVWHIKKLKGTNNNKLMKSLDDSIGSPTASSFNETNKNGNGIDGQNKKANKRTPLTEKANNLGISTDKKQMATTSNVTSDKQSQRTLSTLTK</sequence>